<organism evidence="1 2">
    <name type="scientific">Gloeocapsopsis crepidinum LEGE 06123</name>
    <dbReference type="NCBI Taxonomy" id="588587"/>
    <lineage>
        <taxon>Bacteria</taxon>
        <taxon>Bacillati</taxon>
        <taxon>Cyanobacteriota</taxon>
        <taxon>Cyanophyceae</taxon>
        <taxon>Oscillatoriophycideae</taxon>
        <taxon>Chroococcales</taxon>
        <taxon>Chroococcaceae</taxon>
        <taxon>Gloeocapsopsis</taxon>
    </lineage>
</organism>
<accession>A0ABR9UT37</accession>
<dbReference type="EMBL" id="JADEWN010000032">
    <property type="protein sequence ID" value="MBE9191436.1"/>
    <property type="molecule type" value="Genomic_DNA"/>
</dbReference>
<protein>
    <submittedName>
        <fullName evidence="1">Uncharacterized protein</fullName>
    </submittedName>
</protein>
<gene>
    <name evidence="1" type="ORF">IQ230_13980</name>
</gene>
<proteinExistence type="predicted"/>
<dbReference type="Proteomes" id="UP000651156">
    <property type="component" value="Unassembled WGS sequence"/>
</dbReference>
<sequence>MNLPAYYDGINQYLGMREATENDNNLPPMTTQGLLRSGLGVPLTLSRKIATTNKYARNTIVVPVAHLETALSQLEGKNFTTYKGSTAITGEIINAYFKSKRRLG</sequence>
<dbReference type="RefSeq" id="WP_193932578.1">
    <property type="nucleotide sequence ID" value="NZ_CAWPMZ010000062.1"/>
</dbReference>
<evidence type="ECO:0000313" key="2">
    <source>
        <dbReference type="Proteomes" id="UP000651156"/>
    </source>
</evidence>
<evidence type="ECO:0000313" key="1">
    <source>
        <dbReference type="EMBL" id="MBE9191436.1"/>
    </source>
</evidence>
<reference evidence="1 2" key="1">
    <citation type="submission" date="2020-10" db="EMBL/GenBank/DDBJ databases">
        <authorList>
            <person name="Castelo-Branco R."/>
            <person name="Eusebio N."/>
            <person name="Adriana R."/>
            <person name="Vieira A."/>
            <person name="Brugerolle De Fraissinette N."/>
            <person name="Rezende De Castro R."/>
            <person name="Schneider M.P."/>
            <person name="Vasconcelos V."/>
            <person name="Leao P.N."/>
        </authorList>
    </citation>
    <scope>NUCLEOTIDE SEQUENCE [LARGE SCALE GENOMIC DNA]</scope>
    <source>
        <strain evidence="1 2">LEGE 06123</strain>
    </source>
</reference>
<keyword evidence="2" id="KW-1185">Reference proteome</keyword>
<name>A0ABR9UT37_9CHRO</name>
<comment type="caution">
    <text evidence="1">The sequence shown here is derived from an EMBL/GenBank/DDBJ whole genome shotgun (WGS) entry which is preliminary data.</text>
</comment>